<dbReference type="AlphaFoldDB" id="A0AAD3CJM4"/>
<evidence type="ECO:0000256" key="1">
    <source>
        <dbReference type="SAM" id="Coils"/>
    </source>
</evidence>
<keyword evidence="1" id="KW-0175">Coiled coil</keyword>
<dbReference type="EMBL" id="BLLK01000022">
    <property type="protein sequence ID" value="GFH46828.1"/>
    <property type="molecule type" value="Genomic_DNA"/>
</dbReference>
<name>A0AAD3CJM4_9STRA</name>
<feature type="coiled-coil region" evidence="1">
    <location>
        <begin position="248"/>
        <end position="282"/>
    </location>
</feature>
<gene>
    <name evidence="3" type="ORF">CTEN210_03302</name>
</gene>
<evidence type="ECO:0000256" key="2">
    <source>
        <dbReference type="SAM" id="SignalP"/>
    </source>
</evidence>
<sequence length="725" mass="81803">MFREIIIVLLCLPHSSAFISKQSTSSYPFLWERYNSFDDGNEVANNKIEDAKKKFTSYSIIEKLLTGMTSDHPLEKLVPLDFVGKGTIGTKDTPCLFLTEKNYRNNNQNTRERNHSSSLPIPLANGSEENSVKLLSFAWKNEPISKSLCLTLNPLLINRDGGLFDNLPYAKWTIDPSKRNRDASGNAVEEKYHLGKRDCYNRFMGKDWYGRSLSIGNMAARAKYILEGEEKDTDQDTSFKDNSTTLALRILELEVKEGKMAVAESEEQLAILRTEITDLDDSNNGYENDAMIAEYYDAWDARVQMIQDAKQSLVETEEKLFELQQSLLPKSKPTPFVTNILNAIINVQQSDAPYRGATGYKPQIDEKNEMFEKSILPYSSPFELMKEIIDEQLNAEVIGCIIEDSSLFNGSVIFGGGVVLQRKGRIKEISINGEKVELDDSDDDFGNNGIKKGETLLVECDTDEAIGMAIACNVDIFMEKKEWDKSRLSTPLVFEEAEGIGNLDILPTLSSSIDAITIETQGEGIMSENTKIQAPRGSPLDMTFFGSKKDDKRPVFDTAIPIQSLEEFDSMSIQDKAQLLTSLDSFDGKLPRPRVLKINQDDGGGFNALDKQLLPLIDESTRREIMIRKAREEGNIDEVDSLESEKSARQIAKRNAAIAREEGNDTLAERWEKEAELYADLRADVTQDEGSYSRFLDRDLWYEKTRQKISEKNKKRFGSLLDGIE</sequence>
<keyword evidence="2" id="KW-0732">Signal</keyword>
<dbReference type="Proteomes" id="UP001054902">
    <property type="component" value="Unassembled WGS sequence"/>
</dbReference>
<accession>A0AAD3CJM4</accession>
<keyword evidence="4" id="KW-1185">Reference proteome</keyword>
<evidence type="ECO:0000313" key="4">
    <source>
        <dbReference type="Proteomes" id="UP001054902"/>
    </source>
</evidence>
<reference evidence="3 4" key="1">
    <citation type="journal article" date="2021" name="Sci. Rep.">
        <title>The genome of the diatom Chaetoceros tenuissimus carries an ancient integrated fragment of an extant virus.</title>
        <authorList>
            <person name="Hongo Y."/>
            <person name="Kimura K."/>
            <person name="Takaki Y."/>
            <person name="Yoshida Y."/>
            <person name="Baba S."/>
            <person name="Kobayashi G."/>
            <person name="Nagasaki K."/>
            <person name="Hano T."/>
            <person name="Tomaru Y."/>
        </authorList>
    </citation>
    <scope>NUCLEOTIDE SEQUENCE [LARGE SCALE GENOMIC DNA]</scope>
    <source>
        <strain evidence="3 4">NIES-3715</strain>
    </source>
</reference>
<feature type="chain" id="PRO_5042172960" evidence="2">
    <location>
        <begin position="18"/>
        <end position="725"/>
    </location>
</feature>
<evidence type="ECO:0000313" key="3">
    <source>
        <dbReference type="EMBL" id="GFH46828.1"/>
    </source>
</evidence>
<protein>
    <submittedName>
        <fullName evidence="3">Uncharacterized protein</fullName>
    </submittedName>
</protein>
<feature type="signal peptide" evidence="2">
    <location>
        <begin position="1"/>
        <end position="17"/>
    </location>
</feature>
<organism evidence="3 4">
    <name type="scientific">Chaetoceros tenuissimus</name>
    <dbReference type="NCBI Taxonomy" id="426638"/>
    <lineage>
        <taxon>Eukaryota</taxon>
        <taxon>Sar</taxon>
        <taxon>Stramenopiles</taxon>
        <taxon>Ochrophyta</taxon>
        <taxon>Bacillariophyta</taxon>
        <taxon>Coscinodiscophyceae</taxon>
        <taxon>Chaetocerotophycidae</taxon>
        <taxon>Chaetocerotales</taxon>
        <taxon>Chaetocerotaceae</taxon>
        <taxon>Chaetoceros</taxon>
    </lineage>
</organism>
<proteinExistence type="predicted"/>
<comment type="caution">
    <text evidence="3">The sequence shown here is derived from an EMBL/GenBank/DDBJ whole genome shotgun (WGS) entry which is preliminary data.</text>
</comment>